<dbReference type="OrthoDB" id="581239at2"/>
<evidence type="ECO:0000256" key="1">
    <source>
        <dbReference type="SAM" id="MobiDB-lite"/>
    </source>
</evidence>
<gene>
    <name evidence="3" type="ORF">DDW44_04365</name>
</gene>
<dbReference type="Pfam" id="PF09362">
    <property type="entry name" value="DUF1996"/>
    <property type="match status" value="1"/>
</dbReference>
<feature type="region of interest" description="Disordered" evidence="1">
    <location>
        <begin position="154"/>
        <end position="217"/>
    </location>
</feature>
<sequence>MARTTRKRSTLANRAIAASAALILGGGGLIAVNVYASAGEGRQSPNRTQAAGQSVSTIDCPDVGNELKQVPKQERRNVDRELATLDTQITTAYQRFAELRQRIEQNPQYGQQQILTPLKNERTVILQRIAALIERGKAPKPQGLESMASCTLRADDEGQNQGGGQGQNGGNQNDGNGQGQNGGQGQDGGQNDGNGQGQDGGGQDGGGNAGQAGNGPEQSDFVEIQSVQPNAGDPRNRRGASRGVFTTSCGVNENGKFNPDNVIVAPGVANGAHHMHDYVGNQANDAFASDDDLAAGETTCVNQGDKSSYFWPVLRLQNGQQEADADADGGGKDQNVGEIQTPSQVTMDFVGNPRSKVTAMPRLLRIITGDAKAFVNGDANANASWSCTGFENRQLKDKYPICPEGSQVVRTFKFQSCWDGQNTDSANHRTHVAFAQANGACPNGFRAIPQLVQRIVYDVPPPVFDGANPSVFAVDSFPEQLHKPVTDHGDFINVFDENLMKKMVNCINSGRTCR</sequence>
<feature type="region of interest" description="Disordered" evidence="1">
    <location>
        <begin position="320"/>
        <end position="341"/>
    </location>
</feature>
<protein>
    <recommendedName>
        <fullName evidence="2">DUF1996 domain-containing protein</fullName>
    </recommendedName>
</protein>
<dbReference type="EMBL" id="CP029188">
    <property type="protein sequence ID" value="AWI28110.1"/>
    <property type="molecule type" value="Genomic_DNA"/>
</dbReference>
<dbReference type="PANTHER" id="PTHR43662">
    <property type="match status" value="1"/>
</dbReference>
<feature type="compositionally biased region" description="Gly residues" evidence="1">
    <location>
        <begin position="160"/>
        <end position="169"/>
    </location>
</feature>
<dbReference type="KEGG" id="stir:DDW44_04365"/>
<accession>A0A2S1SNY5</accession>
<name>A0A2S1SNY5_9ACTN</name>
<keyword evidence="4" id="KW-1185">Reference proteome</keyword>
<feature type="compositionally biased region" description="Gly residues" evidence="1">
    <location>
        <begin position="176"/>
        <end position="213"/>
    </location>
</feature>
<evidence type="ECO:0000313" key="3">
    <source>
        <dbReference type="EMBL" id="AWI28110.1"/>
    </source>
</evidence>
<proteinExistence type="predicted"/>
<evidence type="ECO:0000259" key="2">
    <source>
        <dbReference type="Pfam" id="PF09362"/>
    </source>
</evidence>
<dbReference type="PANTHER" id="PTHR43662:SF3">
    <property type="entry name" value="DOMAIN PROTEIN, PUTATIVE (AFU_ORTHOLOGUE AFUA_6G11970)-RELATED"/>
    <property type="match status" value="1"/>
</dbReference>
<dbReference type="Proteomes" id="UP000244900">
    <property type="component" value="Chromosome"/>
</dbReference>
<evidence type="ECO:0000313" key="4">
    <source>
        <dbReference type="Proteomes" id="UP000244900"/>
    </source>
</evidence>
<reference evidence="3 4" key="1">
    <citation type="submission" date="2018-05" db="EMBL/GenBank/DDBJ databases">
        <title>Complete genome sequence of sponge-derived Streptomyces sp. HNM0039.</title>
        <authorList>
            <person name="Huang X."/>
            <person name="Zhou S."/>
        </authorList>
    </citation>
    <scope>NUCLEOTIDE SEQUENCE [LARGE SCALE GENOMIC DNA]</scope>
    <source>
        <strain evidence="3 4">HNM0039</strain>
    </source>
</reference>
<dbReference type="InterPro" id="IPR018535">
    <property type="entry name" value="DUF1996"/>
</dbReference>
<dbReference type="RefSeq" id="WP_108905580.1">
    <property type="nucleotide sequence ID" value="NZ_CP029188.1"/>
</dbReference>
<feature type="domain" description="DUF1996" evidence="2">
    <location>
        <begin position="263"/>
        <end position="493"/>
    </location>
</feature>
<organism evidence="3 4">
    <name type="scientific">Streptomyces tirandamycinicus</name>
    <dbReference type="NCBI Taxonomy" id="2174846"/>
    <lineage>
        <taxon>Bacteria</taxon>
        <taxon>Bacillati</taxon>
        <taxon>Actinomycetota</taxon>
        <taxon>Actinomycetes</taxon>
        <taxon>Kitasatosporales</taxon>
        <taxon>Streptomycetaceae</taxon>
        <taxon>Streptomyces</taxon>
    </lineage>
</organism>
<dbReference type="AlphaFoldDB" id="A0A2S1SNY5"/>